<keyword evidence="3" id="KW-1185">Reference proteome</keyword>
<proteinExistence type="predicted"/>
<sequence length="95" mass="10741">METAPALDFQPALTASRIPPLPGGANGGRFRMREPTSPKQTLEKTIGWLFGGPDYTTDPCPQIHDNVYGLLPDTSDEGRRRLAWELREYRERCRP</sequence>
<evidence type="ECO:0000313" key="2">
    <source>
        <dbReference type="EMBL" id="KAF1726014.1"/>
    </source>
</evidence>
<feature type="region of interest" description="Disordered" evidence="1">
    <location>
        <begin position="1"/>
        <end position="38"/>
    </location>
</feature>
<dbReference type="RefSeq" id="WP_313927697.1">
    <property type="nucleotide sequence ID" value="NZ_CP171632.1"/>
</dbReference>
<comment type="caution">
    <text evidence="2">The sequence shown here is derived from an EMBL/GenBank/DDBJ whole genome shotgun (WGS) entry which is preliminary data.</text>
</comment>
<accession>A0ABQ6ZIX3</accession>
<dbReference type="Proteomes" id="UP000781710">
    <property type="component" value="Unassembled WGS sequence"/>
</dbReference>
<dbReference type="EMBL" id="PDWW01000006">
    <property type="protein sequence ID" value="KAF1726014.1"/>
    <property type="molecule type" value="Genomic_DNA"/>
</dbReference>
<name>A0ABQ6ZIX3_9GAMM</name>
<protein>
    <submittedName>
        <fullName evidence="2">Uncharacterized protein</fullName>
    </submittedName>
</protein>
<gene>
    <name evidence="2" type="ORF">CSC78_06960</name>
</gene>
<organism evidence="2 3">
    <name type="scientific">Pseudoxanthomonas japonensis</name>
    <dbReference type="NCBI Taxonomy" id="69284"/>
    <lineage>
        <taxon>Bacteria</taxon>
        <taxon>Pseudomonadati</taxon>
        <taxon>Pseudomonadota</taxon>
        <taxon>Gammaproteobacteria</taxon>
        <taxon>Lysobacterales</taxon>
        <taxon>Lysobacteraceae</taxon>
        <taxon>Pseudoxanthomonas</taxon>
    </lineage>
</organism>
<reference evidence="2 3" key="1">
    <citation type="submission" date="2017-10" db="EMBL/GenBank/DDBJ databases">
        <title>Whole genome sequencing of members of genus Pseudoxanthomonas.</title>
        <authorList>
            <person name="Kumar S."/>
            <person name="Bansal K."/>
            <person name="Kaur A."/>
            <person name="Patil P."/>
            <person name="Sharma S."/>
            <person name="Patil P.B."/>
        </authorList>
    </citation>
    <scope>NUCLEOTIDE SEQUENCE [LARGE SCALE GENOMIC DNA]</scope>
    <source>
        <strain evidence="2 3">DSM 17109</strain>
    </source>
</reference>
<evidence type="ECO:0000313" key="3">
    <source>
        <dbReference type="Proteomes" id="UP000781710"/>
    </source>
</evidence>
<evidence type="ECO:0000256" key="1">
    <source>
        <dbReference type="SAM" id="MobiDB-lite"/>
    </source>
</evidence>